<dbReference type="CDD" id="cd00077">
    <property type="entry name" value="HDc"/>
    <property type="match status" value="1"/>
</dbReference>
<dbReference type="SMART" id="SM00471">
    <property type="entry name" value="HDc"/>
    <property type="match status" value="1"/>
</dbReference>
<dbReference type="Pfam" id="PF13487">
    <property type="entry name" value="HD_5"/>
    <property type="match status" value="1"/>
</dbReference>
<dbReference type="InterPro" id="IPR052020">
    <property type="entry name" value="Cyclic_di-GMP/3'3'-cGAMP_PDE"/>
</dbReference>
<sequence>MSSMENNNDDWLLDDDADASGAETCPARKAWKILIIDDEKDVHSATRLAIKDLVYKERPLELLSAYSAREGYELLRQHDDMALILLDVVMETDSAGLDLVHRIRDELGNRLARIVLRTGQPGQAPEQEVILNYDINDYKTKTELTVQKLFTTVISSLRAYENLVAIEKNRQGLSKILEGAADLYQLRSLREFASGVLKQISAILDIGTDGVLCMENTGHDLAARPELEILAATGAFEPLLGRSAEDMQNSYPELHAAIVETLHNKQSLYRHPVDVLYIASQNGREFVVHFSPQWPLEDVERDLLEVFCQRISSAYDNLYLYSQLVKSQEATVVALADLAEFRDTDTGEHVLRVQQLSDAIAGELKEMDAYPQDLTPAFMDMIGMASILHDVGKVGTPDHILFKPGRLDPDERIIMEQHASIGANILRKASAMVEGVSYLSVGAEIAGGHHEYFDGSGYPNKLSAQEIPLSARIVAVVDVFDALLHKRPYKQPWPLQEVMDYIAGRSGSQFDPLVVTALQRLVNGSKLPPMLLGPIHRGEQPAT</sequence>
<reference evidence="5" key="1">
    <citation type="journal article" date="2019" name="Int. J. Syst. Evol. Microbiol.">
        <title>The Global Catalogue of Microorganisms (GCM) 10K type strain sequencing project: providing services to taxonomists for standard genome sequencing and annotation.</title>
        <authorList>
            <consortium name="The Broad Institute Genomics Platform"/>
            <consortium name="The Broad Institute Genome Sequencing Center for Infectious Disease"/>
            <person name="Wu L."/>
            <person name="Ma J."/>
        </authorList>
    </citation>
    <scope>NUCLEOTIDE SEQUENCE [LARGE SCALE GENOMIC DNA]</scope>
    <source>
        <strain evidence="5">KCTC 42195</strain>
    </source>
</reference>
<evidence type="ECO:0000313" key="5">
    <source>
        <dbReference type="Proteomes" id="UP001595636"/>
    </source>
</evidence>
<dbReference type="InterPro" id="IPR021800">
    <property type="entry name" value="DUF3369"/>
</dbReference>
<feature type="domain" description="HD-GYP" evidence="3">
    <location>
        <begin position="324"/>
        <end position="534"/>
    </location>
</feature>
<organism evidence="4 5">
    <name type="scientific">Vogesella amnigena</name>
    <dbReference type="NCBI Taxonomy" id="1507449"/>
    <lineage>
        <taxon>Bacteria</taxon>
        <taxon>Pseudomonadati</taxon>
        <taxon>Pseudomonadota</taxon>
        <taxon>Betaproteobacteria</taxon>
        <taxon>Neisseriales</taxon>
        <taxon>Chromobacteriaceae</taxon>
        <taxon>Vogesella</taxon>
    </lineage>
</organism>
<dbReference type="InterPro" id="IPR011006">
    <property type="entry name" value="CheY-like_superfamily"/>
</dbReference>
<evidence type="ECO:0000313" key="4">
    <source>
        <dbReference type="EMBL" id="MFC3624597.1"/>
    </source>
</evidence>
<protein>
    <submittedName>
        <fullName evidence="4">DUF3369 domain-containing protein</fullName>
    </submittedName>
</protein>
<evidence type="ECO:0000259" key="3">
    <source>
        <dbReference type="PROSITE" id="PS51832"/>
    </source>
</evidence>
<evidence type="ECO:0000256" key="1">
    <source>
        <dbReference type="PROSITE-ProRule" id="PRU00169"/>
    </source>
</evidence>
<keyword evidence="1" id="KW-0597">Phosphoprotein</keyword>
<comment type="caution">
    <text evidence="4">The sequence shown here is derived from an EMBL/GenBank/DDBJ whole genome shotgun (WGS) entry which is preliminary data.</text>
</comment>
<accession>A0ABV7TPK9</accession>
<feature type="modified residue" description="4-aspartylphosphate" evidence="1">
    <location>
        <position position="87"/>
    </location>
</feature>
<dbReference type="InterPro" id="IPR003607">
    <property type="entry name" value="HD/PDEase_dom"/>
</dbReference>
<proteinExistence type="predicted"/>
<dbReference type="RefSeq" id="WP_390275996.1">
    <property type="nucleotide sequence ID" value="NZ_JBHRYH010000001.1"/>
</dbReference>
<dbReference type="Proteomes" id="UP001595636">
    <property type="component" value="Unassembled WGS sequence"/>
</dbReference>
<dbReference type="PROSITE" id="PS51832">
    <property type="entry name" value="HD_GYP"/>
    <property type="match status" value="1"/>
</dbReference>
<dbReference type="PROSITE" id="PS50110">
    <property type="entry name" value="RESPONSE_REGULATORY"/>
    <property type="match status" value="1"/>
</dbReference>
<dbReference type="Pfam" id="PF11849">
    <property type="entry name" value="DUF3369"/>
    <property type="match status" value="1"/>
</dbReference>
<dbReference type="Gene3D" id="1.10.3210.10">
    <property type="entry name" value="Hypothetical protein af1432"/>
    <property type="match status" value="1"/>
</dbReference>
<dbReference type="InterPro" id="IPR001789">
    <property type="entry name" value="Sig_transdc_resp-reg_receiver"/>
</dbReference>
<dbReference type="Gene3D" id="3.40.50.2300">
    <property type="match status" value="1"/>
</dbReference>
<dbReference type="SUPFAM" id="SSF109604">
    <property type="entry name" value="HD-domain/PDEase-like"/>
    <property type="match status" value="1"/>
</dbReference>
<name>A0ABV7TPK9_9NEIS</name>
<feature type="domain" description="Response regulatory" evidence="2">
    <location>
        <begin position="32"/>
        <end position="156"/>
    </location>
</feature>
<keyword evidence="5" id="KW-1185">Reference proteome</keyword>
<dbReference type="PANTHER" id="PTHR45228">
    <property type="entry name" value="CYCLIC DI-GMP PHOSPHODIESTERASE TM_0186-RELATED"/>
    <property type="match status" value="1"/>
</dbReference>
<gene>
    <name evidence="4" type="ORF">ACFOKJ_00360</name>
</gene>
<dbReference type="PANTHER" id="PTHR45228:SF9">
    <property type="entry name" value="3'3'-CGAMP-SPECIFIC PHOSPHODIESTERASE 2"/>
    <property type="match status" value="1"/>
</dbReference>
<evidence type="ECO:0000259" key="2">
    <source>
        <dbReference type="PROSITE" id="PS50110"/>
    </source>
</evidence>
<dbReference type="SUPFAM" id="SSF52172">
    <property type="entry name" value="CheY-like"/>
    <property type="match status" value="1"/>
</dbReference>
<dbReference type="SMART" id="SM00448">
    <property type="entry name" value="REC"/>
    <property type="match status" value="1"/>
</dbReference>
<dbReference type="EMBL" id="JBHRYH010000001">
    <property type="protein sequence ID" value="MFC3624597.1"/>
    <property type="molecule type" value="Genomic_DNA"/>
</dbReference>
<dbReference type="InterPro" id="IPR037522">
    <property type="entry name" value="HD_GYP_dom"/>
</dbReference>